<evidence type="ECO:0000256" key="6">
    <source>
        <dbReference type="ARBA" id="ARBA00023295"/>
    </source>
</evidence>
<comment type="catalytic activity">
    <reaction evidence="1 8">
        <text>Hydrolysis of terminal non-reducing beta-D-galactose residues in beta-D-galactosides.</text>
        <dbReference type="EC" id="3.2.1.23"/>
    </reaction>
</comment>
<evidence type="ECO:0000256" key="8">
    <source>
        <dbReference type="RuleBase" id="RU361154"/>
    </source>
</evidence>
<evidence type="ECO:0000256" key="2">
    <source>
        <dbReference type="ARBA" id="ARBA00007401"/>
    </source>
</evidence>
<dbReference type="AlphaFoldDB" id="A0A9D2SZK4"/>
<dbReference type="PANTHER" id="PTHR46323">
    <property type="entry name" value="BETA-GALACTOSIDASE"/>
    <property type="match status" value="1"/>
</dbReference>
<dbReference type="GO" id="GO:0004565">
    <property type="term" value="F:beta-galactosidase activity"/>
    <property type="evidence" value="ECO:0007669"/>
    <property type="project" value="UniProtKB-EC"/>
</dbReference>
<dbReference type="Gene3D" id="3.20.20.80">
    <property type="entry name" value="Glycosidases"/>
    <property type="match status" value="1"/>
</dbReference>
<dbReference type="InterPro" id="IPR013783">
    <property type="entry name" value="Ig-like_fold"/>
</dbReference>
<dbReference type="InterPro" id="IPR023232">
    <property type="entry name" value="Glyco_hydro_2_AS"/>
</dbReference>
<dbReference type="InterPro" id="IPR006101">
    <property type="entry name" value="Glyco_hydro_2"/>
</dbReference>
<dbReference type="InterPro" id="IPR004199">
    <property type="entry name" value="B-gal_small/dom_5"/>
</dbReference>
<evidence type="ECO:0000313" key="10">
    <source>
        <dbReference type="EMBL" id="HJC39916.1"/>
    </source>
</evidence>
<dbReference type="InterPro" id="IPR050347">
    <property type="entry name" value="Bact_Beta-galactosidase"/>
</dbReference>
<feature type="domain" description="Beta galactosidase small chain/" evidence="9">
    <location>
        <begin position="736"/>
        <end position="1003"/>
    </location>
</feature>
<keyword evidence="6 8" id="KW-0326">Glycosidase</keyword>
<dbReference type="SUPFAM" id="SSF74650">
    <property type="entry name" value="Galactose mutarotase-like"/>
    <property type="match status" value="1"/>
</dbReference>
<dbReference type="SUPFAM" id="SSF49303">
    <property type="entry name" value="beta-Galactosidase/glucuronidase domain"/>
    <property type="match status" value="2"/>
</dbReference>
<reference evidence="10" key="1">
    <citation type="journal article" date="2021" name="PeerJ">
        <title>Extensive microbial diversity within the chicken gut microbiome revealed by metagenomics and culture.</title>
        <authorList>
            <person name="Gilroy R."/>
            <person name="Ravi A."/>
            <person name="Getino M."/>
            <person name="Pursley I."/>
            <person name="Horton D.L."/>
            <person name="Alikhan N.F."/>
            <person name="Baker D."/>
            <person name="Gharbi K."/>
            <person name="Hall N."/>
            <person name="Watson M."/>
            <person name="Adriaenssens E.M."/>
            <person name="Foster-Nyarko E."/>
            <person name="Jarju S."/>
            <person name="Secka A."/>
            <person name="Antonio M."/>
            <person name="Oren A."/>
            <person name="Chaudhuri R.R."/>
            <person name="La Ragione R."/>
            <person name="Hildebrand F."/>
            <person name="Pallen M.J."/>
        </authorList>
    </citation>
    <scope>NUCLEOTIDE SEQUENCE</scope>
    <source>
        <strain evidence="10">ChiGjej1B1-1692</strain>
    </source>
</reference>
<evidence type="ECO:0000256" key="3">
    <source>
        <dbReference type="ARBA" id="ARBA00012756"/>
    </source>
</evidence>
<dbReference type="InterPro" id="IPR014718">
    <property type="entry name" value="GH-type_carb-bd"/>
</dbReference>
<dbReference type="GO" id="GO:0005990">
    <property type="term" value="P:lactose catabolic process"/>
    <property type="evidence" value="ECO:0007669"/>
    <property type="project" value="TreeGrafter"/>
</dbReference>
<proteinExistence type="inferred from homology"/>
<dbReference type="PRINTS" id="PR00132">
    <property type="entry name" value="GLHYDRLASE2"/>
</dbReference>
<reference evidence="10" key="2">
    <citation type="submission" date="2021-04" db="EMBL/GenBank/DDBJ databases">
        <authorList>
            <person name="Gilroy R."/>
        </authorList>
    </citation>
    <scope>NUCLEOTIDE SEQUENCE</scope>
    <source>
        <strain evidence="10">ChiGjej1B1-1692</strain>
    </source>
</reference>
<dbReference type="GO" id="GO:0009341">
    <property type="term" value="C:beta-galactosidase complex"/>
    <property type="evidence" value="ECO:0007669"/>
    <property type="project" value="InterPro"/>
</dbReference>
<dbReference type="Pfam" id="PF16353">
    <property type="entry name" value="LacZ_4"/>
    <property type="match status" value="1"/>
</dbReference>
<sequence>MGVEKMMDWLQDPLVYEKFTLKPRSDHEMYGSRENVKNLNGVWKFKYYTAPDKVDPDIMCCEKQELLNCEISVPGHMQMQGYGSPQYVNTQYPWDGIEDIHPPEVPKEYNPTGVYGRVFDLPDGWNGKRIRINFEGVESCFWLWLNGRFIGYHEDSFCPAEFDITEQVREKENYLCVMVVHFCSGSWMEDQDFFRFSGIFRDVELRAVEDIYIRDVEIRQELNDPMSEGTAGVTLRFDNRIQRKESFWITMKIVDGDGCEAAGKSEQRVLSADSELETVVKVENPKLWSAEEPNLYKCMAAVYDKNWKKVSEAILEFGFRKLELKNRVMYLNGKRIVFRGVNRHEFHGDKGRALTADKIEQDIILLKKNNINAVRTSHYPNQKIFYQLCDRYGLYVIDEVNLESHGTWQKVDGVAAPNDKYLVPGDNAMWEPAVMARAKAMVERDKNHPCILMWSCGNESFGGSILYRMSQWMRKRDGSRLIHYEGIFRDRRYDGTSDVESRMYAKPEEVEKYLTDNPQKPFILCEYAHAMGNSCGGVNRYIELEDRYEQYQGGFIWDFSDQALKKKTEDGRVFYAAGGSFDDRPTDGYFSGNGLCFADHTPTPKMEEIKFLYQPLTFRVENEKIYIRNKNLFVSTERYEFVWSLYENGILKRQGKFRARVGPQEEKAVPLPVEKKQWEELDGEILFDCEARLSEPQLWADEGAPVAFGQSILRDKKMRAEYRQPAVLLKGDFNIGIKMRDCRAILSKADGRLISISKDGREYMEDSIRPDFWRAPTDNDGGNGNTERWAQWKLASLYQRCEEITVDAENGWISTKFRLSTTPVTYCYVNYQCSYDNRIDITVQLEQNEALEMPCMGWVCRLKKEFDHLRWYGNCQQEAYLDRRSGKRLGITEGVVAEQYVPYLNPQENGNKTDLRYFIVKTEDGRGLKVSGEIPFVASALPYTSHEMENAANIACLPVSQCTVLGVYSKKSGVGGDDSWGAPVEEACIVHPNDTDCFTVGIEII</sequence>
<dbReference type="Gene3D" id="2.60.40.10">
    <property type="entry name" value="Immunoglobulins"/>
    <property type="match status" value="2"/>
</dbReference>
<keyword evidence="5 8" id="KW-0378">Hydrolase</keyword>
<comment type="similarity">
    <text evidence="2 8">Belongs to the glycosyl hydrolase 2 family.</text>
</comment>
<evidence type="ECO:0000259" key="9">
    <source>
        <dbReference type="SMART" id="SM01038"/>
    </source>
</evidence>
<dbReference type="Gene3D" id="2.60.120.260">
    <property type="entry name" value="Galactose-binding domain-like"/>
    <property type="match status" value="1"/>
</dbReference>
<evidence type="ECO:0000256" key="4">
    <source>
        <dbReference type="ARBA" id="ARBA00013303"/>
    </source>
</evidence>
<dbReference type="Pfam" id="PF00703">
    <property type="entry name" value="Glyco_hydro_2"/>
    <property type="match status" value="1"/>
</dbReference>
<dbReference type="InterPro" id="IPR036156">
    <property type="entry name" value="Beta-gal/glucu_dom_sf"/>
</dbReference>
<evidence type="ECO:0000256" key="1">
    <source>
        <dbReference type="ARBA" id="ARBA00001412"/>
    </source>
</evidence>
<dbReference type="InterPro" id="IPR017853">
    <property type="entry name" value="GH"/>
</dbReference>
<dbReference type="SMART" id="SM01038">
    <property type="entry name" value="Bgal_small_N"/>
    <property type="match status" value="1"/>
</dbReference>
<dbReference type="EMBL" id="DWWK01000216">
    <property type="protein sequence ID" value="HJC39916.1"/>
    <property type="molecule type" value="Genomic_DNA"/>
</dbReference>
<comment type="caution">
    <text evidence="10">The sequence shown here is derived from an EMBL/GenBank/DDBJ whole genome shotgun (WGS) entry which is preliminary data.</text>
</comment>
<protein>
    <recommendedName>
        <fullName evidence="4 8">Beta-galactosidase</fullName>
        <ecNumber evidence="3 8">3.2.1.23</ecNumber>
    </recommendedName>
    <alternativeName>
        <fullName evidence="7 8">Lactase</fullName>
    </alternativeName>
</protein>
<dbReference type="GO" id="GO:0030246">
    <property type="term" value="F:carbohydrate binding"/>
    <property type="evidence" value="ECO:0007669"/>
    <property type="project" value="InterPro"/>
</dbReference>
<dbReference type="InterPro" id="IPR006104">
    <property type="entry name" value="Glyco_hydro_2_N"/>
</dbReference>
<dbReference type="PROSITE" id="PS00608">
    <property type="entry name" value="GLYCOSYL_HYDROL_F2_2"/>
    <property type="match status" value="1"/>
</dbReference>
<evidence type="ECO:0000256" key="7">
    <source>
        <dbReference type="ARBA" id="ARBA00032230"/>
    </source>
</evidence>
<dbReference type="PROSITE" id="PS00719">
    <property type="entry name" value="GLYCOSYL_HYDROL_F2_1"/>
    <property type="match status" value="1"/>
</dbReference>
<evidence type="ECO:0000313" key="11">
    <source>
        <dbReference type="Proteomes" id="UP000823894"/>
    </source>
</evidence>
<dbReference type="InterPro" id="IPR006102">
    <property type="entry name" value="Ig-like_GH2"/>
</dbReference>
<dbReference type="InterPro" id="IPR008979">
    <property type="entry name" value="Galactose-bd-like_sf"/>
</dbReference>
<dbReference type="SUPFAM" id="SSF51445">
    <property type="entry name" value="(Trans)glycosidases"/>
    <property type="match status" value="1"/>
</dbReference>
<dbReference type="Pfam" id="PF02836">
    <property type="entry name" value="Glyco_hydro_2_C"/>
    <property type="match status" value="1"/>
</dbReference>
<dbReference type="InterPro" id="IPR023230">
    <property type="entry name" value="Glyco_hydro_2_CS"/>
</dbReference>
<dbReference type="InterPro" id="IPR006103">
    <property type="entry name" value="Glyco_hydro_2_cat"/>
</dbReference>
<dbReference type="SUPFAM" id="SSF49785">
    <property type="entry name" value="Galactose-binding domain-like"/>
    <property type="match status" value="1"/>
</dbReference>
<accession>A0A9D2SZK4</accession>
<dbReference type="Gene3D" id="2.70.98.10">
    <property type="match status" value="1"/>
</dbReference>
<dbReference type="InterPro" id="IPR011013">
    <property type="entry name" value="Gal_mutarotase_sf_dom"/>
</dbReference>
<dbReference type="Pfam" id="PF02837">
    <property type="entry name" value="Glyco_hydro_2_N"/>
    <property type="match status" value="1"/>
</dbReference>
<organism evidence="10 11">
    <name type="scientific">Candidatus Mediterraneibacter faecigallinarum</name>
    <dbReference type="NCBI Taxonomy" id="2838669"/>
    <lineage>
        <taxon>Bacteria</taxon>
        <taxon>Bacillati</taxon>
        <taxon>Bacillota</taxon>
        <taxon>Clostridia</taxon>
        <taxon>Lachnospirales</taxon>
        <taxon>Lachnospiraceae</taxon>
        <taxon>Mediterraneibacter</taxon>
    </lineage>
</organism>
<dbReference type="Proteomes" id="UP000823894">
    <property type="component" value="Unassembled WGS sequence"/>
</dbReference>
<dbReference type="InterPro" id="IPR032312">
    <property type="entry name" value="LacZ_4"/>
</dbReference>
<evidence type="ECO:0000256" key="5">
    <source>
        <dbReference type="ARBA" id="ARBA00022801"/>
    </source>
</evidence>
<dbReference type="PANTHER" id="PTHR46323:SF2">
    <property type="entry name" value="BETA-GALACTOSIDASE"/>
    <property type="match status" value="1"/>
</dbReference>
<dbReference type="Pfam" id="PF02929">
    <property type="entry name" value="Bgal_small_N"/>
    <property type="match status" value="1"/>
</dbReference>
<name>A0A9D2SZK4_9FIRM</name>
<dbReference type="EC" id="3.2.1.23" evidence="3 8"/>
<gene>
    <name evidence="10" type="ORF">H9757_12810</name>
</gene>